<proteinExistence type="predicted"/>
<evidence type="ECO:0000313" key="4">
    <source>
        <dbReference type="Proteomes" id="UP000037843"/>
    </source>
</evidence>
<name>A0A7V8LN35_9MYCO</name>
<dbReference type="EMBL" id="LJFS01000016">
    <property type="protein sequence ID" value="KPG33235.1"/>
    <property type="molecule type" value="Genomic_DNA"/>
</dbReference>
<dbReference type="GeneID" id="45766444"/>
<evidence type="ECO:0000313" key="3">
    <source>
        <dbReference type="EMBL" id="KPG33235.1"/>
    </source>
</evidence>
<dbReference type="SUPFAM" id="SSF56601">
    <property type="entry name" value="beta-lactamase/transpeptidase-like"/>
    <property type="match status" value="1"/>
</dbReference>
<feature type="domain" description="Beta-lactamase-related" evidence="1">
    <location>
        <begin position="18"/>
        <end position="345"/>
    </location>
</feature>
<protein>
    <recommendedName>
        <fullName evidence="1">Beta-lactamase-related domain-containing protein</fullName>
    </recommendedName>
</protein>
<dbReference type="InterPro" id="IPR001466">
    <property type="entry name" value="Beta-lactam-related"/>
</dbReference>
<dbReference type="InterPro" id="IPR012338">
    <property type="entry name" value="Beta-lactam/transpept-like"/>
</dbReference>
<organism evidence="2 4">
    <name type="scientific">Mycobacteroides immunogenum</name>
    <dbReference type="NCBI Taxonomy" id="83262"/>
    <lineage>
        <taxon>Bacteria</taxon>
        <taxon>Bacillati</taxon>
        <taxon>Actinomycetota</taxon>
        <taxon>Actinomycetes</taxon>
        <taxon>Mycobacteriales</taxon>
        <taxon>Mycobacteriaceae</taxon>
        <taxon>Mycobacteroides</taxon>
    </lineage>
</organism>
<evidence type="ECO:0000313" key="5">
    <source>
        <dbReference type="Proteomes" id="UP000037962"/>
    </source>
</evidence>
<dbReference type="Pfam" id="PF00144">
    <property type="entry name" value="Beta-lactamase"/>
    <property type="match status" value="1"/>
</dbReference>
<dbReference type="Proteomes" id="UP000037843">
    <property type="component" value="Unassembled WGS sequence"/>
</dbReference>
<dbReference type="OrthoDB" id="3174977at2"/>
<dbReference type="InterPro" id="IPR050491">
    <property type="entry name" value="AmpC-like"/>
</dbReference>
<keyword evidence="5" id="KW-1185">Reference proteome</keyword>
<dbReference type="AlphaFoldDB" id="A0A7V8LN35"/>
<dbReference type="RefSeq" id="WP_043076497.1">
    <property type="nucleotide sequence ID" value="NZ_CP011530.1"/>
</dbReference>
<comment type="caution">
    <text evidence="2">The sequence shown here is derived from an EMBL/GenBank/DDBJ whole genome shotgun (WGS) entry which is preliminary data.</text>
</comment>
<reference evidence="4 5" key="1">
    <citation type="submission" date="2015-09" db="EMBL/GenBank/DDBJ databases">
        <title>Genome Sequences of Mycobacterium immunogenum Isolates, Recuperated from a Chloraminated Drinking Water Distribution System Simulator Subjected to Episodes of Nitrification.</title>
        <authorList>
            <person name="Gomez-Alvarez V."/>
            <person name="Revetta R.P."/>
        </authorList>
    </citation>
    <scope>NUCLEOTIDE SEQUENCE [LARGE SCALE GENOMIC DNA]</scope>
    <source>
        <strain evidence="2 4">H008</strain>
        <strain evidence="3 5">H076</strain>
    </source>
</reference>
<evidence type="ECO:0000313" key="2">
    <source>
        <dbReference type="EMBL" id="KPG08306.1"/>
    </source>
</evidence>
<accession>A0A7V8LN35</accession>
<dbReference type="KEGG" id="miz:BAB75_21515"/>
<evidence type="ECO:0000259" key="1">
    <source>
        <dbReference type="Pfam" id="PF00144"/>
    </source>
</evidence>
<dbReference type="PANTHER" id="PTHR46825:SF9">
    <property type="entry name" value="BETA-LACTAMASE-RELATED DOMAIN-CONTAINING PROTEIN"/>
    <property type="match status" value="1"/>
</dbReference>
<dbReference type="EMBL" id="LJFO01000010">
    <property type="protein sequence ID" value="KPG08306.1"/>
    <property type="molecule type" value="Genomic_DNA"/>
</dbReference>
<dbReference type="PANTHER" id="PTHR46825">
    <property type="entry name" value="D-ALANYL-D-ALANINE-CARBOXYPEPTIDASE/ENDOPEPTIDASE AMPH"/>
    <property type="match status" value="1"/>
</dbReference>
<gene>
    <name evidence="2" type="ORF">AN908_17845</name>
    <name evidence="3" type="ORF">AN912_14035</name>
</gene>
<dbReference type="Gene3D" id="3.40.710.10">
    <property type="entry name" value="DD-peptidase/beta-lactamase superfamily"/>
    <property type="match status" value="1"/>
</dbReference>
<sequence length="511" mass="54588">MPLVTEDLSALLHRELLADRVGAQEPGAVIAAYRDGQLAATACAGLAELETGEPLTENTLMNIASVSKQMVATTILLAAERGQLDIDEDIRALIPELSLPGITVRHCLQHTAGLPDYMNVGDIIGIATLEMAGLDVFLAWLSSVERADFAPGHGASYSNTGYVIAALAAERATGTLFPELIAELVFRPLGMDRSLITTWIGQAVPGMSISYTLNAGAAPTRHGMGIGEVEERTVRGVNGDGEVNTSLVEFAAWHGFLLDGRILGAQIRQQLLTRAVLADGSVSTYGLGIEHEHRGGTGVYAHSGSMWSYTSYSLCDPITGIGVAVFANRHDLDTAETAWRAYRLIAGEGDVAGRWFSEQGFFGLRLRVLGDGALEVHNGQDATRLVAAGAGRWTGDGDLSLVQVTDEKLSIAVEFGLTQDFERLAPAEPYPACVLGEYRESYRGAGYRLEERDGELWVLPPSGEATRVVPYGVRDGQWIGRCGLGWLVIGTGSADFVRFGSGPTAIDLQRS</sequence>
<dbReference type="Proteomes" id="UP000037962">
    <property type="component" value="Unassembled WGS sequence"/>
</dbReference>